<dbReference type="EMBL" id="JACQWF010000402">
    <property type="protein sequence ID" value="MBI4596536.1"/>
    <property type="molecule type" value="Genomic_DNA"/>
</dbReference>
<evidence type="ECO:0000313" key="2">
    <source>
        <dbReference type="EMBL" id="MBI4596536.1"/>
    </source>
</evidence>
<dbReference type="InterPro" id="IPR049250">
    <property type="entry name" value="DUF6883"/>
</dbReference>
<evidence type="ECO:0000313" key="3">
    <source>
        <dbReference type="Proteomes" id="UP000772181"/>
    </source>
</evidence>
<dbReference type="Pfam" id="PF21814">
    <property type="entry name" value="DUF6883"/>
    <property type="match status" value="1"/>
</dbReference>
<dbReference type="Proteomes" id="UP000772181">
    <property type="component" value="Unassembled WGS sequence"/>
</dbReference>
<comment type="caution">
    <text evidence="2">The sequence shown here is derived from an EMBL/GenBank/DDBJ whole genome shotgun (WGS) entry which is preliminary data.</text>
</comment>
<reference evidence="2" key="1">
    <citation type="submission" date="2020-07" db="EMBL/GenBank/DDBJ databases">
        <title>Huge and variable diversity of episymbiotic CPR bacteria and DPANN archaea in groundwater ecosystems.</title>
        <authorList>
            <person name="He C.Y."/>
            <person name="Keren R."/>
            <person name="Whittaker M."/>
            <person name="Farag I.F."/>
            <person name="Doudna J."/>
            <person name="Cate J.H.D."/>
            <person name="Banfield J.F."/>
        </authorList>
    </citation>
    <scope>NUCLEOTIDE SEQUENCE</scope>
    <source>
        <strain evidence="2">NC_groundwater_1482_Ag_S-0.65um_47_24</strain>
    </source>
</reference>
<name>A0A933LRM3_UNCTE</name>
<feature type="domain" description="DUF6883" evidence="1">
    <location>
        <begin position="3"/>
        <end position="110"/>
    </location>
</feature>
<proteinExistence type="predicted"/>
<accession>A0A933LRM3</accession>
<gene>
    <name evidence="2" type="ORF">HY730_09225</name>
</gene>
<protein>
    <recommendedName>
        <fullName evidence="1">DUF6883 domain-containing protein</fullName>
    </recommendedName>
</protein>
<evidence type="ECO:0000259" key="1">
    <source>
        <dbReference type="Pfam" id="PF21814"/>
    </source>
</evidence>
<dbReference type="AlphaFoldDB" id="A0A933LRM3"/>
<organism evidence="2 3">
    <name type="scientific">Tectimicrobiota bacterium</name>
    <dbReference type="NCBI Taxonomy" id="2528274"/>
    <lineage>
        <taxon>Bacteria</taxon>
        <taxon>Pseudomonadati</taxon>
        <taxon>Nitrospinota/Tectimicrobiota group</taxon>
        <taxon>Candidatus Tectimicrobiota</taxon>
    </lineage>
</organism>
<sequence length="113" mass="12838">MNLPKNQDAVIPYKKLTDYLLSEAHPVGKAKAQYFRTLDYRETNADLPRDGLKAIAHSNQVSETISTPFGMKYVIDGHLNTPIGIKAWVRTVCIIETREVFPRFVTAYPIDDQ</sequence>